<evidence type="ECO:0000313" key="4">
    <source>
        <dbReference type="Proteomes" id="UP000325081"/>
    </source>
</evidence>
<dbReference type="PANTHER" id="PTHR31096">
    <property type="entry name" value="ACT DOMAIN-CONTAINING PROTEIN ACR4-RELATED"/>
    <property type="match status" value="1"/>
</dbReference>
<sequence>MPRDNHSGSPIEDEKKLDTIGAILENVLKKDNNIRSLRTSVLLAVMHTERRLHQFMFADQDCEMRDVVRSGLGSSVSVGNYLERRVSVRPDWNKLMQERRASKGARIELCADDRKGLLADMMRTFHENGLRYRQLGI</sequence>
<proteinExistence type="predicted"/>
<evidence type="ECO:0000313" key="3">
    <source>
        <dbReference type="EMBL" id="GER26643.1"/>
    </source>
</evidence>
<name>A0A5A7P1G1_STRAF</name>
<gene>
    <name evidence="3" type="ORF">STAS_02313</name>
</gene>
<evidence type="ECO:0000256" key="1">
    <source>
        <dbReference type="ARBA" id="ARBA00022737"/>
    </source>
</evidence>
<evidence type="ECO:0000256" key="2">
    <source>
        <dbReference type="RuleBase" id="RU369043"/>
    </source>
</evidence>
<dbReference type="GO" id="GO:0016597">
    <property type="term" value="F:amino acid binding"/>
    <property type="evidence" value="ECO:0007669"/>
    <property type="project" value="UniProtKB-UniRule"/>
</dbReference>
<keyword evidence="4" id="KW-1185">Reference proteome</keyword>
<accession>A0A5A7P1G1</accession>
<dbReference type="Proteomes" id="UP000325081">
    <property type="component" value="Unassembled WGS sequence"/>
</dbReference>
<reference evidence="4" key="1">
    <citation type="journal article" date="2019" name="Curr. Biol.">
        <title>Genome Sequence of Striga asiatica Provides Insight into the Evolution of Plant Parasitism.</title>
        <authorList>
            <person name="Yoshida S."/>
            <person name="Kim S."/>
            <person name="Wafula E.K."/>
            <person name="Tanskanen J."/>
            <person name="Kim Y.M."/>
            <person name="Honaas L."/>
            <person name="Yang Z."/>
            <person name="Spallek T."/>
            <person name="Conn C.E."/>
            <person name="Ichihashi Y."/>
            <person name="Cheong K."/>
            <person name="Cui S."/>
            <person name="Der J.P."/>
            <person name="Gundlach H."/>
            <person name="Jiao Y."/>
            <person name="Hori C."/>
            <person name="Ishida J.K."/>
            <person name="Kasahara H."/>
            <person name="Kiba T."/>
            <person name="Kim M.S."/>
            <person name="Koo N."/>
            <person name="Laohavisit A."/>
            <person name="Lee Y.H."/>
            <person name="Lumba S."/>
            <person name="McCourt P."/>
            <person name="Mortimer J.C."/>
            <person name="Mutuku J.M."/>
            <person name="Nomura T."/>
            <person name="Sasaki-Sekimoto Y."/>
            <person name="Seto Y."/>
            <person name="Wang Y."/>
            <person name="Wakatake T."/>
            <person name="Sakakibara H."/>
            <person name="Demura T."/>
            <person name="Yamaguchi S."/>
            <person name="Yoneyama K."/>
            <person name="Manabe R.I."/>
            <person name="Nelson D.C."/>
            <person name="Schulman A.H."/>
            <person name="Timko M.P."/>
            <person name="dePamphilis C.W."/>
            <person name="Choi D."/>
            <person name="Shirasu K."/>
        </authorList>
    </citation>
    <scope>NUCLEOTIDE SEQUENCE [LARGE SCALE GENOMIC DNA]</scope>
    <source>
        <strain evidence="4">cv. UVA1</strain>
    </source>
</reference>
<keyword evidence="1 2" id="KW-0677">Repeat</keyword>
<comment type="caution">
    <text evidence="3">The sequence shown here is derived from an EMBL/GenBank/DDBJ whole genome shotgun (WGS) entry which is preliminary data.</text>
</comment>
<comment type="function">
    <text evidence="2">Binds amino acids.</text>
</comment>
<dbReference type="AlphaFoldDB" id="A0A5A7P1G1"/>
<organism evidence="3 4">
    <name type="scientific">Striga asiatica</name>
    <name type="common">Asiatic witchweed</name>
    <name type="synonym">Buchnera asiatica</name>
    <dbReference type="NCBI Taxonomy" id="4170"/>
    <lineage>
        <taxon>Eukaryota</taxon>
        <taxon>Viridiplantae</taxon>
        <taxon>Streptophyta</taxon>
        <taxon>Embryophyta</taxon>
        <taxon>Tracheophyta</taxon>
        <taxon>Spermatophyta</taxon>
        <taxon>Magnoliopsida</taxon>
        <taxon>eudicotyledons</taxon>
        <taxon>Gunneridae</taxon>
        <taxon>Pentapetalae</taxon>
        <taxon>asterids</taxon>
        <taxon>lamiids</taxon>
        <taxon>Lamiales</taxon>
        <taxon>Orobanchaceae</taxon>
        <taxon>Buchnereae</taxon>
        <taxon>Striga</taxon>
    </lineage>
</organism>
<dbReference type="InterPro" id="IPR040217">
    <property type="entry name" value="ACR1-12"/>
</dbReference>
<protein>
    <recommendedName>
        <fullName evidence="2">ACT domain-containing protein ACR</fullName>
    </recommendedName>
    <alternativeName>
        <fullName evidence="2">Protein ACT DOMAIN REPEATS</fullName>
    </alternativeName>
</protein>
<dbReference type="PANTHER" id="PTHR31096:SF6">
    <property type="entry name" value="ACT DOMAIN-CONTAINING PROTEIN ACR8"/>
    <property type="match status" value="1"/>
</dbReference>
<dbReference type="EMBL" id="BKCP01001114">
    <property type="protein sequence ID" value="GER26643.1"/>
    <property type="molecule type" value="Genomic_DNA"/>
</dbReference>